<dbReference type="HOGENOM" id="CLU_1853861_0_0_6"/>
<evidence type="ECO:0000313" key="2">
    <source>
        <dbReference type="Proteomes" id="UP000002608"/>
    </source>
</evidence>
<sequence length="138" mass="15261">MDIKLIVALIGLVGVGASALIQYHLGKKNEHNKKEIEIRANAYLDLVNAVSEIASSIKHDEERNLEQLQRLTQAKSRVVLLGSDAVVTELHKYFTEYGVLNSDESFNAFSNIISAMRNDLSGSNTLTNKLLTESLFGK</sequence>
<proteinExistence type="predicted"/>
<keyword evidence="2" id="KW-1185">Reference proteome</keyword>
<evidence type="ECO:0000313" key="1">
    <source>
        <dbReference type="EMBL" id="ABV86056.1"/>
    </source>
</evidence>
<dbReference type="KEGG" id="spl:Spea_0729"/>
<dbReference type="Proteomes" id="UP000002608">
    <property type="component" value="Chromosome"/>
</dbReference>
<reference evidence="1 2" key="1">
    <citation type="submission" date="2007-10" db="EMBL/GenBank/DDBJ databases">
        <title>Complete sequence of Shewanella pealeana ATCC 700345.</title>
        <authorList>
            <consortium name="US DOE Joint Genome Institute"/>
            <person name="Copeland A."/>
            <person name="Lucas S."/>
            <person name="Lapidus A."/>
            <person name="Barry K."/>
            <person name="Glavina del Rio T."/>
            <person name="Dalin E."/>
            <person name="Tice H."/>
            <person name="Pitluck S."/>
            <person name="Chertkov O."/>
            <person name="Brettin T."/>
            <person name="Bruce D."/>
            <person name="Detter J.C."/>
            <person name="Han C."/>
            <person name="Schmutz J."/>
            <person name="Larimer F."/>
            <person name="Land M."/>
            <person name="Hauser L."/>
            <person name="Kyrpides N."/>
            <person name="Kim E."/>
            <person name="Zhao J.-S.Z."/>
            <person name="Manno D."/>
            <person name="Hawari J."/>
            <person name="Richardson P."/>
        </authorList>
    </citation>
    <scope>NUCLEOTIDE SEQUENCE [LARGE SCALE GENOMIC DNA]</scope>
    <source>
        <strain evidence="2">ATCC 700345 / ANG-SQ1</strain>
    </source>
</reference>
<accession>A8H0G9</accession>
<protein>
    <submittedName>
        <fullName evidence="1">Uncharacterized protein</fullName>
    </submittedName>
</protein>
<dbReference type="EMBL" id="CP000851">
    <property type="protein sequence ID" value="ABV86056.1"/>
    <property type="molecule type" value="Genomic_DNA"/>
</dbReference>
<name>A8H0G9_SHEPA</name>
<organism evidence="1 2">
    <name type="scientific">Shewanella pealeana (strain ATCC 700345 / ANG-SQ1)</name>
    <dbReference type="NCBI Taxonomy" id="398579"/>
    <lineage>
        <taxon>Bacteria</taxon>
        <taxon>Pseudomonadati</taxon>
        <taxon>Pseudomonadota</taxon>
        <taxon>Gammaproteobacteria</taxon>
        <taxon>Alteromonadales</taxon>
        <taxon>Shewanellaceae</taxon>
        <taxon>Shewanella</taxon>
    </lineage>
</organism>
<gene>
    <name evidence="1" type="ordered locus">Spea_0729</name>
</gene>
<dbReference type="RefSeq" id="WP_012153992.1">
    <property type="nucleotide sequence ID" value="NC_009901.1"/>
</dbReference>
<dbReference type="AlphaFoldDB" id="A8H0G9"/>
<dbReference type="OrthoDB" id="5918998at2"/>